<evidence type="ECO:0000259" key="12">
    <source>
        <dbReference type="Pfam" id="PF02983"/>
    </source>
</evidence>
<feature type="disulfide bond" evidence="9">
    <location>
        <begin position="284"/>
        <end position="294"/>
    </location>
</feature>
<dbReference type="InterPro" id="IPR001316">
    <property type="entry name" value="Pept_S1A_streptogrisin"/>
</dbReference>
<dbReference type="GO" id="GO:0004252">
    <property type="term" value="F:serine-type endopeptidase activity"/>
    <property type="evidence" value="ECO:0007669"/>
    <property type="project" value="InterPro"/>
</dbReference>
<dbReference type="KEGG" id="acab:QRX50_06595"/>
<keyword evidence="3 10" id="KW-0732">Signal</keyword>
<dbReference type="Gene3D" id="2.40.10.10">
    <property type="entry name" value="Trypsin-like serine proteases"/>
    <property type="match status" value="2"/>
</dbReference>
<evidence type="ECO:0000259" key="11">
    <source>
        <dbReference type="Pfam" id="PF00089"/>
    </source>
</evidence>
<keyword evidence="6" id="KW-0865">Zymogen</keyword>
<feature type="domain" description="Peptidase S1" evidence="11">
    <location>
        <begin position="205"/>
        <end position="349"/>
    </location>
</feature>
<evidence type="ECO:0000256" key="3">
    <source>
        <dbReference type="ARBA" id="ARBA00022729"/>
    </source>
</evidence>
<keyword evidence="7 9" id="KW-1015">Disulfide bond</keyword>
<dbReference type="CDD" id="cd21112">
    <property type="entry name" value="alphaLP-like"/>
    <property type="match status" value="1"/>
</dbReference>
<keyword evidence="4" id="KW-0378">Hydrolase</keyword>
<dbReference type="SUPFAM" id="SSF50494">
    <property type="entry name" value="Trypsin-like serine proteases"/>
    <property type="match status" value="1"/>
</dbReference>
<evidence type="ECO:0000256" key="1">
    <source>
        <dbReference type="ARBA" id="ARBA00007664"/>
    </source>
</evidence>
<dbReference type="PRINTS" id="PR00861">
    <property type="entry name" value="ALYTICPTASE"/>
</dbReference>
<dbReference type="InterPro" id="IPR043504">
    <property type="entry name" value="Peptidase_S1_PA_chymotrypsin"/>
</dbReference>
<gene>
    <name evidence="13" type="ORF">QRX50_06595</name>
</gene>
<dbReference type="Gene3D" id="3.30.300.50">
    <property type="match status" value="2"/>
</dbReference>
<evidence type="ECO:0000256" key="2">
    <source>
        <dbReference type="ARBA" id="ARBA00022670"/>
    </source>
</evidence>
<dbReference type="RefSeq" id="WP_285971071.1">
    <property type="nucleotide sequence ID" value="NZ_CP127294.1"/>
</dbReference>
<dbReference type="InterPro" id="IPR009003">
    <property type="entry name" value="Peptidase_S1_PA"/>
</dbReference>
<feature type="active site" description="Charge relay system" evidence="8">
    <location>
        <position position="326"/>
    </location>
</feature>
<evidence type="ECO:0000256" key="9">
    <source>
        <dbReference type="PIRSR" id="PIRSR001134-2"/>
    </source>
</evidence>
<comment type="similarity">
    <text evidence="1">Belongs to the peptidase S1 family.</text>
</comment>
<keyword evidence="2" id="KW-0645">Protease</keyword>
<organism evidence="13 14">
    <name type="scientific">Amycolatopsis carbonis</name>
    <dbReference type="NCBI Taxonomy" id="715471"/>
    <lineage>
        <taxon>Bacteria</taxon>
        <taxon>Bacillati</taxon>
        <taxon>Actinomycetota</taxon>
        <taxon>Actinomycetes</taxon>
        <taxon>Pseudonocardiales</taxon>
        <taxon>Pseudonocardiaceae</taxon>
        <taxon>Amycolatopsis</taxon>
    </lineage>
</organism>
<evidence type="ECO:0000313" key="13">
    <source>
        <dbReference type="EMBL" id="WIX80441.1"/>
    </source>
</evidence>
<dbReference type="InterPro" id="IPR035070">
    <property type="entry name" value="Streptogrisin_prodomain"/>
</dbReference>
<dbReference type="Pfam" id="PF00089">
    <property type="entry name" value="Trypsin"/>
    <property type="match status" value="1"/>
</dbReference>
<dbReference type="AlphaFoldDB" id="A0A9Y2MVV1"/>
<evidence type="ECO:0000256" key="10">
    <source>
        <dbReference type="SAM" id="SignalP"/>
    </source>
</evidence>
<dbReference type="InterPro" id="IPR004236">
    <property type="entry name" value="Pept_S1_alpha_lytic"/>
</dbReference>
<evidence type="ECO:0000256" key="5">
    <source>
        <dbReference type="ARBA" id="ARBA00022825"/>
    </source>
</evidence>
<accession>A0A9Y2MVV1</accession>
<feature type="active site" description="Charge relay system" evidence="8">
    <location>
        <position position="219"/>
    </location>
</feature>
<evidence type="ECO:0000313" key="14">
    <source>
        <dbReference type="Proteomes" id="UP001236014"/>
    </source>
</evidence>
<evidence type="ECO:0000256" key="8">
    <source>
        <dbReference type="PIRSR" id="PIRSR001134-1"/>
    </source>
</evidence>
<evidence type="ECO:0000256" key="4">
    <source>
        <dbReference type="ARBA" id="ARBA00022801"/>
    </source>
</evidence>
<evidence type="ECO:0000256" key="7">
    <source>
        <dbReference type="ARBA" id="ARBA00023157"/>
    </source>
</evidence>
<dbReference type="PIRSF" id="PIRSF001134">
    <property type="entry name" value="Streptogrisin"/>
    <property type="match status" value="1"/>
</dbReference>
<feature type="chain" id="PRO_5040870223" evidence="10">
    <location>
        <begin position="22"/>
        <end position="367"/>
    </location>
</feature>
<dbReference type="InterPro" id="IPR001254">
    <property type="entry name" value="Trypsin_dom"/>
</dbReference>
<keyword evidence="5" id="KW-0720">Serine protease</keyword>
<sequence>MKIIRFLGIAAVAAATAGTMAAVTSPVAGATLLNPDMVPAMQRDLGLTHDQAVARLAAEDSATKVGQALETALGDSFGGASYDAATGKARVGVTDASLVEKVRAAGAEAQVVRFSERQLDSSVAKLNAGEKTAPQSVTAWGVDPASNRVTITVLKGQRAAAEKFARQSGVDTSSLEVTETAAKPQLHYNVLGGDAYYIGGSSRCSVGFSVNGGFLTAGHCAALTGGGALTGYNRVSMGSFSSYRFPGSDYAFARVNSSWTPVGQINNGTRVTGSTAAAVGASICKSGSTTGWTCGTIRAKNQTVRYPEGTVSGMVLTNARSDHGDSGGSFISGNQAQGLLSGGDTVNTYYYPVTSALSATGTTLVRG</sequence>
<feature type="signal peptide" evidence="10">
    <location>
        <begin position="1"/>
        <end position="21"/>
    </location>
</feature>
<dbReference type="GO" id="GO:0006508">
    <property type="term" value="P:proteolysis"/>
    <property type="evidence" value="ECO:0007669"/>
    <property type="project" value="UniProtKB-KW"/>
</dbReference>
<protein>
    <submittedName>
        <fullName evidence="13">S1 family peptidase</fullName>
    </submittedName>
</protein>
<proteinExistence type="inferred from homology"/>
<dbReference type="Pfam" id="PF02983">
    <property type="entry name" value="Pro_Al_protease"/>
    <property type="match status" value="1"/>
</dbReference>
<dbReference type="EMBL" id="CP127294">
    <property type="protein sequence ID" value="WIX80441.1"/>
    <property type="molecule type" value="Genomic_DNA"/>
</dbReference>
<feature type="disulfide bond" evidence="9">
    <location>
        <begin position="204"/>
        <end position="220"/>
    </location>
</feature>
<dbReference type="Proteomes" id="UP001236014">
    <property type="component" value="Chromosome"/>
</dbReference>
<evidence type="ECO:0000256" key="6">
    <source>
        <dbReference type="ARBA" id="ARBA00023145"/>
    </source>
</evidence>
<name>A0A9Y2MVV1_9PSEU</name>
<dbReference type="GO" id="GO:0005576">
    <property type="term" value="C:extracellular region"/>
    <property type="evidence" value="ECO:0007669"/>
    <property type="project" value="InterPro"/>
</dbReference>
<feature type="active site" description="Charge relay system" evidence="8">
    <location>
        <position position="249"/>
    </location>
</feature>
<reference evidence="13 14" key="1">
    <citation type="submission" date="2023-06" db="EMBL/GenBank/DDBJ databases">
        <authorList>
            <person name="Oyuntsetseg B."/>
            <person name="Kim S.B."/>
        </authorList>
    </citation>
    <scope>NUCLEOTIDE SEQUENCE [LARGE SCALE GENOMIC DNA]</scope>
    <source>
        <strain evidence="13 14">2-15</strain>
    </source>
</reference>
<keyword evidence="14" id="KW-1185">Reference proteome</keyword>
<feature type="domain" description="Peptidase S1A alpha-lytic prodomain" evidence="12">
    <location>
        <begin position="115"/>
        <end position="171"/>
    </location>
</feature>